<feature type="signal peptide" evidence="4">
    <location>
        <begin position="1"/>
        <end position="32"/>
    </location>
</feature>
<evidence type="ECO:0000259" key="8">
    <source>
        <dbReference type="Pfam" id="PF17390"/>
    </source>
</evidence>
<dbReference type="RefSeq" id="WP_234797487.1">
    <property type="nucleotide sequence ID" value="NZ_FONS01000001.1"/>
</dbReference>
<dbReference type="Proteomes" id="UP000183129">
    <property type="component" value="Unassembled WGS sequence"/>
</dbReference>
<proteinExistence type="predicted"/>
<dbReference type="Pfam" id="PF05592">
    <property type="entry name" value="Bac_rhamnosid"/>
    <property type="match status" value="1"/>
</dbReference>
<gene>
    <name evidence="9" type="ORF">SAMN03003324_00407</name>
</gene>
<evidence type="ECO:0000259" key="6">
    <source>
        <dbReference type="Pfam" id="PF08531"/>
    </source>
</evidence>
<evidence type="ECO:0000313" key="10">
    <source>
        <dbReference type="Proteomes" id="UP000183129"/>
    </source>
</evidence>
<dbReference type="PIRSF" id="PIRSF010631">
    <property type="entry name" value="A-rhamnsds"/>
    <property type="match status" value="1"/>
</dbReference>
<dbReference type="Pfam" id="PF17390">
    <property type="entry name" value="Bac_rhamnosid_C"/>
    <property type="match status" value="1"/>
</dbReference>
<dbReference type="InterPro" id="IPR035396">
    <property type="entry name" value="Bac_rhamnosid6H"/>
</dbReference>
<dbReference type="STRING" id="34086.SAMN04488084_101263"/>
<evidence type="ECO:0000256" key="3">
    <source>
        <dbReference type="ARBA" id="ARBA00022801"/>
    </source>
</evidence>
<organism evidence="9 10">
    <name type="scientific">Pedobacter antarcticus</name>
    <dbReference type="NCBI Taxonomy" id="34086"/>
    <lineage>
        <taxon>Bacteria</taxon>
        <taxon>Pseudomonadati</taxon>
        <taxon>Bacteroidota</taxon>
        <taxon>Sphingobacteriia</taxon>
        <taxon>Sphingobacteriales</taxon>
        <taxon>Sphingobacteriaceae</taxon>
        <taxon>Pedobacter</taxon>
    </lineage>
</organism>
<feature type="domain" description="Bacterial alpha-L-rhamnosidase N-terminal" evidence="6">
    <location>
        <begin position="180"/>
        <end position="343"/>
    </location>
</feature>
<dbReference type="Gene3D" id="2.60.420.10">
    <property type="entry name" value="Maltose phosphorylase, domain 3"/>
    <property type="match status" value="1"/>
</dbReference>
<dbReference type="GO" id="GO:0005975">
    <property type="term" value="P:carbohydrate metabolic process"/>
    <property type="evidence" value="ECO:0007669"/>
    <property type="project" value="InterPro"/>
</dbReference>
<dbReference type="InterPro" id="IPR012341">
    <property type="entry name" value="6hp_glycosidase-like_sf"/>
</dbReference>
<dbReference type="Pfam" id="PF25788">
    <property type="entry name" value="Ig_Rha78A_N"/>
    <property type="match status" value="1"/>
</dbReference>
<dbReference type="Gene3D" id="2.60.40.10">
    <property type="entry name" value="Immunoglobulins"/>
    <property type="match status" value="1"/>
</dbReference>
<dbReference type="PANTHER" id="PTHR33307:SF6">
    <property type="entry name" value="ALPHA-RHAMNOSIDASE (EUROFUNG)-RELATED"/>
    <property type="match status" value="1"/>
</dbReference>
<evidence type="ECO:0000256" key="4">
    <source>
        <dbReference type="SAM" id="SignalP"/>
    </source>
</evidence>
<dbReference type="Gene3D" id="1.50.10.10">
    <property type="match status" value="1"/>
</dbReference>
<dbReference type="AlphaFoldDB" id="A0A1I2ACY5"/>
<dbReference type="Pfam" id="PF08531">
    <property type="entry name" value="Bac_rhamnosid_N"/>
    <property type="match status" value="1"/>
</dbReference>
<feature type="domain" description="Alpha-L-rhamnosidase C-terminal" evidence="8">
    <location>
        <begin position="816"/>
        <end position="885"/>
    </location>
</feature>
<keyword evidence="4" id="KW-0732">Signal</keyword>
<dbReference type="EMBL" id="FONS01000001">
    <property type="protein sequence ID" value="SFE41821.1"/>
    <property type="molecule type" value="Genomic_DNA"/>
</dbReference>
<evidence type="ECO:0000256" key="2">
    <source>
        <dbReference type="ARBA" id="ARBA00012652"/>
    </source>
</evidence>
<accession>A0A1I2ACY5</accession>
<dbReference type="InterPro" id="IPR013783">
    <property type="entry name" value="Ig-like_fold"/>
</dbReference>
<evidence type="ECO:0000256" key="1">
    <source>
        <dbReference type="ARBA" id="ARBA00001445"/>
    </source>
</evidence>
<dbReference type="InterPro" id="IPR035398">
    <property type="entry name" value="Bac_rhamnosid_C"/>
</dbReference>
<dbReference type="InterPro" id="IPR013737">
    <property type="entry name" value="Bac_rhamnosid_N"/>
</dbReference>
<evidence type="ECO:0000259" key="5">
    <source>
        <dbReference type="Pfam" id="PF05592"/>
    </source>
</evidence>
<dbReference type="PANTHER" id="PTHR33307">
    <property type="entry name" value="ALPHA-RHAMNOSIDASE (EUROFUNG)"/>
    <property type="match status" value="1"/>
</dbReference>
<protein>
    <recommendedName>
        <fullName evidence="2">alpha-L-rhamnosidase</fullName>
        <ecNumber evidence="2">3.2.1.40</ecNumber>
    </recommendedName>
</protein>
<dbReference type="InterPro" id="IPR008902">
    <property type="entry name" value="Rhamnosid_concanavalin"/>
</dbReference>
<evidence type="ECO:0000259" key="7">
    <source>
        <dbReference type="Pfam" id="PF17389"/>
    </source>
</evidence>
<feature type="chain" id="PRO_5010205765" description="alpha-L-rhamnosidase" evidence="4">
    <location>
        <begin position="33"/>
        <end position="922"/>
    </location>
</feature>
<feature type="domain" description="Alpha-L-rhamnosidase concanavalin-like" evidence="5">
    <location>
        <begin position="358"/>
        <end position="457"/>
    </location>
</feature>
<dbReference type="GO" id="GO:0030596">
    <property type="term" value="F:alpha-L-rhamnosidase activity"/>
    <property type="evidence" value="ECO:0007669"/>
    <property type="project" value="UniProtKB-EC"/>
</dbReference>
<dbReference type="Gene3D" id="2.60.120.260">
    <property type="entry name" value="Galactose-binding domain-like"/>
    <property type="match status" value="2"/>
</dbReference>
<dbReference type="EC" id="3.2.1.40" evidence="2"/>
<feature type="domain" description="Alpha-L-rhamnosidase six-hairpin glycosidase" evidence="7">
    <location>
        <begin position="464"/>
        <end position="808"/>
    </location>
</feature>
<keyword evidence="3" id="KW-0378">Hydrolase</keyword>
<reference evidence="9 10" key="1">
    <citation type="submission" date="2016-10" db="EMBL/GenBank/DDBJ databases">
        <authorList>
            <person name="de Groot N.N."/>
        </authorList>
    </citation>
    <scope>NUCLEOTIDE SEQUENCE [LARGE SCALE GENOMIC DNA]</scope>
    <source>
        <strain evidence="9 10">ATCC 51969</strain>
    </source>
</reference>
<evidence type="ECO:0000313" key="9">
    <source>
        <dbReference type="EMBL" id="SFE41821.1"/>
    </source>
</evidence>
<dbReference type="Pfam" id="PF17389">
    <property type="entry name" value="Bac_rhamnosid6H"/>
    <property type="match status" value="1"/>
</dbReference>
<sequence length="922" mass="102808">MMKKEQVTQFSISRAGSALILLSSLLSSGVMAQQIQIEELRTEYQSNPMGIDEASPRLSWKIKSEQRNTLQKSYQIRVGKDSAALIKGNQVLWDSGQQQNETSVLLPYSGPALESSTKYYWQVKIKDNHGNESPWSMVRNWHTGLLKPSDWTAQWIGTTATDTLAGPSPIFRKTFNVDNNIRTATLYITAHGIYEARINGKRVGKDYMAPGWTSYHQRLLYQTYDVSDLVKKGQNAIGFMLGDGWYRGNIGFNGQRSFYGKRLSGLAQLQITYQDGSTKTINSDGTWKFSKGPVLYSDLYNGENYDARREKAGWSLPGYSDTEWKSVSILPAGPEKLMSSIAPLARKQEEFKVLKVIRTPKGETVLDFGQNLVGWVQFRMAGKAGSVIKLEHGEVLDKEGNFYDANLRTAKQHVSYTFKGSGTETYEPHFTYQGFRYVKVTGLNGAADPAAFKAIALYADMKPTGTFSSSNPLLNQLQHNIQWGQKGNFLDVPTDCPQRDERLGWTGDAQVFFRTSAFNMDVAGFFTKWMKDVAGDQLPNGSIPFVVPNVMGSDATGSAGWGDVATVVPWNMYLSYGDKDILTKQYPSMKAWVDFMQQRSKNDLWNVGFHFGDWLYFHLQDDSDGRSAVTDKYLIAQSFYAYSTQLLINAAEVLGNKADVDKYKELLGRIKKAYIKEYVTPNGRLVSGTQTAYVLALQFDLLPEDLRAHAVEQLVANIKNYGTHLTTGFLGTPYLCEVLTRFGRNDVAYELLLQETYPSWLYPVKMGATTIWERWDGIKPDGTFQTTGMNSFNHYAYGAIGDWMYRTIAGLDMDISGPGYKKINIAPQPGGKLTQAAAQLDSPYGLTGSDWSISDGKFKIKVTVPANTTAQITLPGAAAAEVLESGKAIARVEEINQVKKSGNDLVLKAGSGTYSFEYTYKL</sequence>
<dbReference type="InterPro" id="IPR008928">
    <property type="entry name" value="6-hairpin_glycosidase_sf"/>
</dbReference>
<name>A0A1I2ACY5_9SPHI</name>
<dbReference type="InterPro" id="IPR016007">
    <property type="entry name" value="Alpha_rhamnosid"/>
</dbReference>
<comment type="catalytic activity">
    <reaction evidence="1">
        <text>Hydrolysis of terminal non-reducing alpha-L-rhamnose residues in alpha-L-rhamnosides.</text>
        <dbReference type="EC" id="3.2.1.40"/>
    </reaction>
</comment>
<dbReference type="SUPFAM" id="SSF48208">
    <property type="entry name" value="Six-hairpin glycosidases"/>
    <property type="match status" value="1"/>
</dbReference>